<dbReference type="Gene3D" id="3.90.75.20">
    <property type="match status" value="1"/>
</dbReference>
<feature type="domain" description="HNH nuclease" evidence="1">
    <location>
        <begin position="18"/>
        <end position="66"/>
    </location>
</feature>
<proteinExistence type="predicted"/>
<dbReference type="AlphaFoldDB" id="A0AA43DWW5"/>
<dbReference type="Pfam" id="PF13392">
    <property type="entry name" value="HNH_3"/>
    <property type="match status" value="1"/>
</dbReference>
<dbReference type="InterPro" id="IPR003615">
    <property type="entry name" value="HNH_nuc"/>
</dbReference>
<keyword evidence="2" id="KW-0540">Nuclease</keyword>
<dbReference type="GO" id="GO:0004519">
    <property type="term" value="F:endonuclease activity"/>
    <property type="evidence" value="ECO:0007669"/>
    <property type="project" value="UniProtKB-KW"/>
</dbReference>
<keyword evidence="2" id="KW-0255">Endonuclease</keyword>
<dbReference type="Proteomes" id="UP001162155">
    <property type="component" value="Unassembled WGS sequence"/>
</dbReference>
<reference evidence="2" key="1">
    <citation type="submission" date="2021-02" db="EMBL/GenBank/DDBJ databases">
        <title>Genome analysis of blister spot of apple pathogen from New York area.</title>
        <authorList>
            <person name="Kandel P."/>
            <person name="Hockett K.L."/>
            <person name="Santander R."/>
            <person name="Acimovic S."/>
        </authorList>
    </citation>
    <scope>NUCLEOTIDE SEQUENCE</scope>
    <source>
        <strain evidence="2">PSP1</strain>
    </source>
</reference>
<evidence type="ECO:0000313" key="2">
    <source>
        <dbReference type="EMBL" id="MDH4623797.1"/>
    </source>
</evidence>
<evidence type="ECO:0000313" key="3">
    <source>
        <dbReference type="Proteomes" id="UP001162155"/>
    </source>
</evidence>
<accession>A0AA43DWW5</accession>
<dbReference type="EMBL" id="JAFFRZ010000001">
    <property type="protein sequence ID" value="MDH4623797.1"/>
    <property type="molecule type" value="Genomic_DNA"/>
</dbReference>
<dbReference type="SUPFAM" id="SSF54060">
    <property type="entry name" value="His-Me finger endonucleases"/>
    <property type="match status" value="1"/>
</dbReference>
<gene>
    <name evidence="2" type="ORF">JW322_19010</name>
</gene>
<dbReference type="InterPro" id="IPR044925">
    <property type="entry name" value="His-Me_finger_sf"/>
</dbReference>
<evidence type="ECO:0000259" key="1">
    <source>
        <dbReference type="SMART" id="SM00507"/>
    </source>
</evidence>
<sequence>MSIYICKRTGYAQITLARRQRALVHRLVALAFLDNPECKPQVNHKNGKRSDNRIQNLEWVTGSENILHAFHQLDRANLHEGKFSGEHPTSKAVIATNMATGAISVYESAMDAVRLGFDSGCISRCCAGLSRFHRGHTWMFASVETLTQKVAA</sequence>
<protein>
    <submittedName>
        <fullName evidence="2">HNH endonuclease</fullName>
    </submittedName>
</protein>
<organism evidence="2 3">
    <name type="scientific">Pseudomonas syringae pv. papulans</name>
    <dbReference type="NCBI Taxonomy" id="83963"/>
    <lineage>
        <taxon>Bacteria</taxon>
        <taxon>Pseudomonadati</taxon>
        <taxon>Pseudomonadota</taxon>
        <taxon>Gammaproteobacteria</taxon>
        <taxon>Pseudomonadales</taxon>
        <taxon>Pseudomonadaceae</taxon>
        <taxon>Pseudomonas</taxon>
        <taxon>Pseudomonas syringae</taxon>
    </lineage>
</organism>
<dbReference type="SMART" id="SM00507">
    <property type="entry name" value="HNHc"/>
    <property type="match status" value="1"/>
</dbReference>
<name>A0AA43DWW5_PSESX</name>
<dbReference type="InterPro" id="IPR036388">
    <property type="entry name" value="WH-like_DNA-bd_sf"/>
</dbReference>
<dbReference type="Gene3D" id="1.10.10.10">
    <property type="entry name" value="Winged helix-like DNA-binding domain superfamily/Winged helix DNA-binding domain"/>
    <property type="match status" value="1"/>
</dbReference>
<comment type="caution">
    <text evidence="2">The sequence shown here is derived from an EMBL/GenBank/DDBJ whole genome shotgun (WGS) entry which is preliminary data.</text>
</comment>
<keyword evidence="2" id="KW-0378">Hydrolase</keyword>